<organism evidence="1 2">
    <name type="scientific">Thalassolituus maritimus</name>
    <dbReference type="NCBI Taxonomy" id="484498"/>
    <lineage>
        <taxon>Bacteria</taxon>
        <taxon>Pseudomonadati</taxon>
        <taxon>Pseudomonadota</taxon>
        <taxon>Gammaproteobacteria</taxon>
        <taxon>Oceanospirillales</taxon>
        <taxon>Oceanospirillaceae</taxon>
        <taxon>Thalassolituus</taxon>
    </lineage>
</organism>
<dbReference type="Proteomes" id="UP000185639">
    <property type="component" value="Unassembled WGS sequence"/>
</dbReference>
<evidence type="ECO:0000313" key="2">
    <source>
        <dbReference type="Proteomes" id="UP000185639"/>
    </source>
</evidence>
<dbReference type="RefSeq" id="WP_076517016.1">
    <property type="nucleotide sequence ID" value="NZ_FTOH01000009.1"/>
</dbReference>
<protein>
    <submittedName>
        <fullName evidence="1">Uncharacterized protein</fullName>
    </submittedName>
</protein>
<accession>A0A1N7P989</accession>
<evidence type="ECO:0000313" key="1">
    <source>
        <dbReference type="EMBL" id="SIT07087.1"/>
    </source>
</evidence>
<dbReference type="AlphaFoldDB" id="A0A1N7P989"/>
<gene>
    <name evidence="1" type="ORF">SAMN05421686_10922</name>
</gene>
<reference evidence="2" key="1">
    <citation type="submission" date="2017-01" db="EMBL/GenBank/DDBJ databases">
        <authorList>
            <person name="Varghese N."/>
            <person name="Submissions S."/>
        </authorList>
    </citation>
    <scope>NUCLEOTIDE SEQUENCE [LARGE SCALE GENOMIC DNA]</scope>
    <source>
        <strain evidence="2">DSM 24913</strain>
    </source>
</reference>
<dbReference type="OrthoDB" id="6367287at2"/>
<name>A0A1N7P989_9GAMM</name>
<sequence length="155" mass="17857">MEYPSFVAIDASSYEDSAHPIAIAWSLADGTVKTTLIQPDDDWDDWDFALEDLHGISQDTLYQMGETGWSVIRELEADLDHPFLLADHAERCELLLEKLYDAYGKESSIEIGACQAEPGLDMLGEWYEDTNFWHQPCDERVRLLLFKWNESKDHQ</sequence>
<keyword evidence="2" id="KW-1185">Reference proteome</keyword>
<proteinExistence type="predicted"/>
<dbReference type="STRING" id="484498.SAMN05421686_10922"/>
<dbReference type="EMBL" id="FTOH01000009">
    <property type="protein sequence ID" value="SIT07087.1"/>
    <property type="molecule type" value="Genomic_DNA"/>
</dbReference>